<dbReference type="EMBL" id="JAPDFR010000002">
    <property type="protein sequence ID" value="KAK0389004.1"/>
    <property type="molecule type" value="Genomic_DNA"/>
</dbReference>
<comment type="cofactor">
    <cofactor evidence="1">
        <name>FMN</name>
        <dbReference type="ChEBI" id="CHEBI:58210"/>
    </cofactor>
</comment>
<accession>A0AA39GM84</accession>
<dbReference type="Proteomes" id="UP001175261">
    <property type="component" value="Unassembled WGS sequence"/>
</dbReference>
<dbReference type="PANTHER" id="PTHR33798:SF5">
    <property type="entry name" value="FLAVIN REDUCTASE LIKE DOMAIN-CONTAINING PROTEIN"/>
    <property type="match status" value="1"/>
</dbReference>
<dbReference type="InterPro" id="IPR012349">
    <property type="entry name" value="Split_barrel_FMN-bd"/>
</dbReference>
<comment type="caution">
    <text evidence="7">The sequence shown here is derived from an EMBL/GenBank/DDBJ whole genome shotgun (WGS) entry which is preliminary data.</text>
</comment>
<feature type="region of interest" description="Disordered" evidence="5">
    <location>
        <begin position="263"/>
        <end position="283"/>
    </location>
</feature>
<evidence type="ECO:0000313" key="8">
    <source>
        <dbReference type="Proteomes" id="UP001175261"/>
    </source>
</evidence>
<dbReference type="SUPFAM" id="SSF50475">
    <property type="entry name" value="FMN-binding split barrel"/>
    <property type="match status" value="1"/>
</dbReference>
<evidence type="ECO:0000259" key="6">
    <source>
        <dbReference type="SMART" id="SM00903"/>
    </source>
</evidence>
<keyword evidence="8" id="KW-1185">Reference proteome</keyword>
<dbReference type="Gene3D" id="2.30.110.10">
    <property type="entry name" value="Electron Transport, Fmn-binding Protein, Chain A"/>
    <property type="match status" value="1"/>
</dbReference>
<dbReference type="AlphaFoldDB" id="A0AA39GM84"/>
<evidence type="ECO:0000256" key="2">
    <source>
        <dbReference type="ARBA" id="ARBA00022630"/>
    </source>
</evidence>
<dbReference type="SMART" id="SM00903">
    <property type="entry name" value="Flavin_Reduct"/>
    <property type="match status" value="1"/>
</dbReference>
<feature type="region of interest" description="Disordered" evidence="5">
    <location>
        <begin position="1"/>
        <end position="63"/>
    </location>
</feature>
<evidence type="ECO:0000256" key="4">
    <source>
        <dbReference type="ARBA" id="ARBA00038054"/>
    </source>
</evidence>
<dbReference type="GO" id="GO:0010181">
    <property type="term" value="F:FMN binding"/>
    <property type="evidence" value="ECO:0007669"/>
    <property type="project" value="InterPro"/>
</dbReference>
<proteinExistence type="inferred from homology"/>
<feature type="domain" description="Flavin reductase like" evidence="6">
    <location>
        <begin position="76"/>
        <end position="237"/>
    </location>
</feature>
<dbReference type="PANTHER" id="PTHR33798">
    <property type="entry name" value="FLAVOPROTEIN OXYGENASE"/>
    <property type="match status" value="1"/>
</dbReference>
<dbReference type="Pfam" id="PF01613">
    <property type="entry name" value="Flavin_Reduct"/>
    <property type="match status" value="1"/>
</dbReference>
<comment type="similarity">
    <text evidence="4">Belongs to the flavoredoxin family.</text>
</comment>
<gene>
    <name evidence="7" type="ORF">NLU13_2581</name>
</gene>
<evidence type="ECO:0000313" key="7">
    <source>
        <dbReference type="EMBL" id="KAK0389004.1"/>
    </source>
</evidence>
<dbReference type="InterPro" id="IPR002563">
    <property type="entry name" value="Flavin_Rdtase-like_dom"/>
</dbReference>
<protein>
    <recommendedName>
        <fullName evidence="6">Flavin reductase like domain-containing protein</fullName>
    </recommendedName>
</protein>
<evidence type="ECO:0000256" key="1">
    <source>
        <dbReference type="ARBA" id="ARBA00001917"/>
    </source>
</evidence>
<sequence length="283" mass="31214">MAPNLHNPHRDFKSVEATRPDFDSSSQFHVTKVPSPSWAFGSGPNDQHPKNPKSHVAIDPHEEGRPVGYNYKLLISSIIPRPIAFVSTVSKDGRTQNLAPFSYFNFVNHDPPILVVGFATGIANAKDTLKNVLESETAVINIISETFLEAANATSINAPYGVSEWEVAGLTPVYDCETVKAPRVKEAVFSVEVKVDSVREFDSRATPGKKAGTMITFEGTRFWVREDALNEEKNIVDPAVLRPISRLGGITYARVTEGMELPRPDFDKDLGGQEAYDKLKKSE</sequence>
<name>A0AA39GM84_SARSR</name>
<feature type="compositionally biased region" description="Basic and acidic residues" evidence="5">
    <location>
        <begin position="8"/>
        <end position="22"/>
    </location>
</feature>
<organism evidence="7 8">
    <name type="scientific">Sarocladium strictum</name>
    <name type="common">Black bundle disease fungus</name>
    <name type="synonym">Acremonium strictum</name>
    <dbReference type="NCBI Taxonomy" id="5046"/>
    <lineage>
        <taxon>Eukaryota</taxon>
        <taxon>Fungi</taxon>
        <taxon>Dikarya</taxon>
        <taxon>Ascomycota</taxon>
        <taxon>Pezizomycotina</taxon>
        <taxon>Sordariomycetes</taxon>
        <taxon>Hypocreomycetidae</taxon>
        <taxon>Hypocreales</taxon>
        <taxon>Sarocladiaceae</taxon>
        <taxon>Sarocladium</taxon>
    </lineage>
</organism>
<evidence type="ECO:0000256" key="5">
    <source>
        <dbReference type="SAM" id="MobiDB-lite"/>
    </source>
</evidence>
<reference evidence="7" key="1">
    <citation type="submission" date="2022-10" db="EMBL/GenBank/DDBJ databases">
        <title>Determination and structural analysis of whole genome sequence of Sarocladium strictum F4-1.</title>
        <authorList>
            <person name="Hu L."/>
            <person name="Jiang Y."/>
        </authorList>
    </citation>
    <scope>NUCLEOTIDE SEQUENCE</scope>
    <source>
        <strain evidence="7">F4-1</strain>
    </source>
</reference>
<keyword evidence="2" id="KW-0285">Flavoprotein</keyword>
<evidence type="ECO:0000256" key="3">
    <source>
        <dbReference type="ARBA" id="ARBA00022643"/>
    </source>
</evidence>
<keyword evidence="3" id="KW-0288">FMN</keyword>